<dbReference type="KEGG" id="ocn:CUC15_19010"/>
<dbReference type="CDD" id="cd16380">
    <property type="entry name" value="YitT_C"/>
    <property type="match status" value="1"/>
</dbReference>
<keyword evidence="9" id="KW-1185">Reference proteome</keyword>
<dbReference type="InterPro" id="IPR003740">
    <property type="entry name" value="YitT"/>
</dbReference>
<dbReference type="InterPro" id="IPR051461">
    <property type="entry name" value="UPF0750_membrane"/>
</dbReference>
<dbReference type="InterPro" id="IPR015867">
    <property type="entry name" value="N-reg_PII/ATP_PRibTrfase_C"/>
</dbReference>
<feature type="transmembrane region" description="Helical" evidence="6">
    <location>
        <begin position="26"/>
        <end position="59"/>
    </location>
</feature>
<feature type="transmembrane region" description="Helical" evidence="6">
    <location>
        <begin position="71"/>
        <end position="90"/>
    </location>
</feature>
<evidence type="ECO:0000256" key="1">
    <source>
        <dbReference type="ARBA" id="ARBA00004651"/>
    </source>
</evidence>
<dbReference type="InterPro" id="IPR019264">
    <property type="entry name" value="DUF2179"/>
</dbReference>
<dbReference type="Pfam" id="PF10035">
    <property type="entry name" value="DUF2179"/>
    <property type="match status" value="1"/>
</dbReference>
<organism evidence="8 9">
    <name type="scientific">Oceanobacillus zhaokaii</name>
    <dbReference type="NCBI Taxonomy" id="2052660"/>
    <lineage>
        <taxon>Bacteria</taxon>
        <taxon>Bacillati</taxon>
        <taxon>Bacillota</taxon>
        <taxon>Bacilli</taxon>
        <taxon>Bacillales</taxon>
        <taxon>Bacillaceae</taxon>
        <taxon>Oceanobacillus</taxon>
    </lineage>
</organism>
<evidence type="ECO:0000256" key="3">
    <source>
        <dbReference type="ARBA" id="ARBA00022692"/>
    </source>
</evidence>
<comment type="subcellular location">
    <subcellularLocation>
        <location evidence="1">Cell membrane</location>
        <topology evidence="1">Multi-pass membrane protein</topology>
    </subcellularLocation>
</comment>
<dbReference type="GO" id="GO:0005886">
    <property type="term" value="C:plasma membrane"/>
    <property type="evidence" value="ECO:0007669"/>
    <property type="project" value="UniProtKB-SubCell"/>
</dbReference>
<protein>
    <recommendedName>
        <fullName evidence="7">DUF2179 domain-containing protein</fullName>
    </recommendedName>
</protein>
<keyword evidence="4 6" id="KW-1133">Transmembrane helix</keyword>
<evidence type="ECO:0000313" key="8">
    <source>
        <dbReference type="EMBL" id="AXI10889.1"/>
    </source>
</evidence>
<evidence type="ECO:0000256" key="6">
    <source>
        <dbReference type="SAM" id="Phobius"/>
    </source>
</evidence>
<dbReference type="AlphaFoldDB" id="A0A345PLK9"/>
<gene>
    <name evidence="8" type="ORF">CUC15_19010</name>
</gene>
<dbReference type="RefSeq" id="WP_114918175.1">
    <property type="nucleotide sequence ID" value="NZ_CP024848.1"/>
</dbReference>
<keyword evidence="2" id="KW-1003">Cell membrane</keyword>
<dbReference type="OrthoDB" id="2417289at2"/>
<proteinExistence type="predicted"/>
<accession>A0A345PLK9</accession>
<evidence type="ECO:0000256" key="5">
    <source>
        <dbReference type="ARBA" id="ARBA00023136"/>
    </source>
</evidence>
<evidence type="ECO:0000256" key="2">
    <source>
        <dbReference type="ARBA" id="ARBA00022475"/>
    </source>
</evidence>
<reference evidence="9" key="1">
    <citation type="submission" date="2017-11" db="EMBL/GenBank/DDBJ databases">
        <authorList>
            <person name="Zhu W."/>
        </authorList>
    </citation>
    <scope>NUCLEOTIDE SEQUENCE [LARGE SCALE GENOMIC DNA]</scope>
    <source>
        <strain evidence="9">160</strain>
    </source>
</reference>
<dbReference type="PANTHER" id="PTHR33545:SF5">
    <property type="entry name" value="UPF0750 MEMBRANE PROTEIN YITT"/>
    <property type="match status" value="1"/>
</dbReference>
<feature type="domain" description="DUF2179" evidence="7">
    <location>
        <begin position="209"/>
        <end position="263"/>
    </location>
</feature>
<keyword evidence="5 6" id="KW-0472">Membrane</keyword>
<dbReference type="PANTHER" id="PTHR33545">
    <property type="entry name" value="UPF0750 MEMBRANE PROTEIN YITT-RELATED"/>
    <property type="match status" value="1"/>
</dbReference>
<dbReference type="Pfam" id="PF02588">
    <property type="entry name" value="YitT_membrane"/>
    <property type="match status" value="1"/>
</dbReference>
<evidence type="ECO:0000259" key="7">
    <source>
        <dbReference type="Pfam" id="PF10035"/>
    </source>
</evidence>
<dbReference type="Gene3D" id="3.30.70.120">
    <property type="match status" value="1"/>
</dbReference>
<dbReference type="EMBL" id="CP024848">
    <property type="protein sequence ID" value="AXI10889.1"/>
    <property type="molecule type" value="Genomic_DNA"/>
</dbReference>
<keyword evidence="3 6" id="KW-0812">Transmembrane</keyword>
<dbReference type="PIRSF" id="PIRSF006483">
    <property type="entry name" value="Membrane_protein_YitT"/>
    <property type="match status" value="1"/>
</dbReference>
<evidence type="ECO:0000256" key="4">
    <source>
        <dbReference type="ARBA" id="ARBA00022989"/>
    </source>
</evidence>
<feature type="transmembrane region" description="Helical" evidence="6">
    <location>
        <begin position="96"/>
        <end position="115"/>
    </location>
</feature>
<name>A0A345PLK9_9BACI</name>
<dbReference type="Proteomes" id="UP000253908">
    <property type="component" value="Chromosome"/>
</dbReference>
<evidence type="ECO:0000313" key="9">
    <source>
        <dbReference type="Proteomes" id="UP000253908"/>
    </source>
</evidence>
<sequence length="271" mass="29498">MKNLIVVAGSLVIAFAFNFFLVPHGILSSGISGIAILLGIITPFDTGLLNLVLNLPLLILGYIKLGKKITINTMVCVVSLSLFLYLLPAITVTDNMLLSSIFGGVIGGIGIGIVMKYSGTSGGLDIIAIIVSRTSNFSVGLLLTGMNGVIVLISGAVFDWDIALYTLLSIYLTGKMIDKVHTDHIKLTMQIVTTKGEVIRDELLSSIYRGITIMNGYGGYTKEPKQIIMMIVTRYETLQIKEIVRKHDERAFINVYETVEVDGEFAQNMKS</sequence>